<dbReference type="Gene3D" id="1.10.3720.10">
    <property type="entry name" value="MetI-like"/>
    <property type="match status" value="1"/>
</dbReference>
<gene>
    <name evidence="9" type="ORF">Lac1_06960</name>
</gene>
<keyword evidence="5 7" id="KW-1133">Transmembrane helix</keyword>
<dbReference type="RefSeq" id="WP_230107063.1">
    <property type="nucleotide sequence ID" value="NZ_AP024845.1"/>
</dbReference>
<keyword evidence="10" id="KW-1185">Reference proteome</keyword>
<dbReference type="PROSITE" id="PS50928">
    <property type="entry name" value="ABC_TM1"/>
    <property type="match status" value="1"/>
</dbReference>
<evidence type="ECO:0000259" key="8">
    <source>
        <dbReference type="PROSITE" id="PS50928"/>
    </source>
</evidence>
<evidence type="ECO:0000256" key="4">
    <source>
        <dbReference type="ARBA" id="ARBA00022692"/>
    </source>
</evidence>
<feature type="transmembrane region" description="Helical" evidence="7">
    <location>
        <begin position="131"/>
        <end position="152"/>
    </location>
</feature>
<feature type="transmembrane region" description="Helical" evidence="7">
    <location>
        <begin position="95"/>
        <end position="119"/>
    </location>
</feature>
<dbReference type="Pfam" id="PF00528">
    <property type="entry name" value="BPD_transp_1"/>
    <property type="match status" value="1"/>
</dbReference>
<sequence>MILTRKSISKASEAILREQRQLRKERLLASPALIIGACGFVIILLLAILVPFFHPVDPDAMDVVNRLKPPGGEYLLGTDEFGRDLFIRVMYGARVSLWVGGCVAVFSCVLGIIIGIYASYFKVLDQILMRICDGLIAIPGILLAIALIAALGTSSWNVIVALTVVYSPSVARTVRASALVIKEQTYVEAAKVQGYSSFRILWKMILPGVISPLTVQASFIFAQAIISEASLSFLGAGIPAPAASWGNMLEASKMVFSRAPWTMICPGAAVILCVLSLNLLGDGLRDFLDPRVKGGKKK</sequence>
<evidence type="ECO:0000256" key="1">
    <source>
        <dbReference type="ARBA" id="ARBA00004651"/>
    </source>
</evidence>
<dbReference type="InterPro" id="IPR000515">
    <property type="entry name" value="MetI-like"/>
</dbReference>
<feature type="transmembrane region" description="Helical" evidence="7">
    <location>
        <begin position="261"/>
        <end position="281"/>
    </location>
</feature>
<feature type="transmembrane region" description="Helical" evidence="7">
    <location>
        <begin position="201"/>
        <end position="225"/>
    </location>
</feature>
<feature type="domain" description="ABC transmembrane type-1" evidence="8">
    <location>
        <begin position="93"/>
        <end position="281"/>
    </location>
</feature>
<evidence type="ECO:0000313" key="10">
    <source>
        <dbReference type="Proteomes" id="UP001305815"/>
    </source>
</evidence>
<comment type="similarity">
    <text evidence="7">Belongs to the binding-protein-dependent transport system permease family.</text>
</comment>
<dbReference type="Pfam" id="PF12911">
    <property type="entry name" value="OppC_N"/>
    <property type="match status" value="1"/>
</dbReference>
<comment type="subcellular location">
    <subcellularLocation>
        <location evidence="1 7">Cell membrane</location>
        <topology evidence="1 7">Multi-pass membrane protein</topology>
    </subcellularLocation>
</comment>
<evidence type="ECO:0000256" key="5">
    <source>
        <dbReference type="ARBA" id="ARBA00022989"/>
    </source>
</evidence>
<keyword evidence="6 7" id="KW-0472">Membrane</keyword>
<organism evidence="9 10">
    <name type="scientific">Claveliimonas bilis</name>
    <dbReference type="NCBI Taxonomy" id="3028070"/>
    <lineage>
        <taxon>Bacteria</taxon>
        <taxon>Bacillati</taxon>
        <taxon>Bacillota</taxon>
        <taxon>Clostridia</taxon>
        <taxon>Lachnospirales</taxon>
        <taxon>Lachnospiraceae</taxon>
        <taxon>Claveliimonas</taxon>
    </lineage>
</organism>
<dbReference type="SUPFAM" id="SSF161098">
    <property type="entry name" value="MetI-like"/>
    <property type="match status" value="1"/>
</dbReference>
<dbReference type="InterPro" id="IPR050366">
    <property type="entry name" value="BP-dependent_transpt_permease"/>
</dbReference>
<keyword evidence="2 7" id="KW-0813">Transport</keyword>
<evidence type="ECO:0000256" key="3">
    <source>
        <dbReference type="ARBA" id="ARBA00022475"/>
    </source>
</evidence>
<dbReference type="InterPro" id="IPR035906">
    <property type="entry name" value="MetI-like_sf"/>
</dbReference>
<keyword evidence="4 7" id="KW-0812">Transmembrane</keyword>
<protein>
    <submittedName>
        <fullName evidence="9">Peptide ABC transporter permease</fullName>
    </submittedName>
</protein>
<keyword evidence="3" id="KW-1003">Cell membrane</keyword>
<feature type="transmembrane region" description="Helical" evidence="7">
    <location>
        <begin position="27"/>
        <end position="53"/>
    </location>
</feature>
<dbReference type="InterPro" id="IPR025966">
    <property type="entry name" value="OppC_N"/>
</dbReference>
<dbReference type="CDD" id="cd06261">
    <property type="entry name" value="TM_PBP2"/>
    <property type="match status" value="1"/>
</dbReference>
<evidence type="ECO:0000256" key="7">
    <source>
        <dbReference type="RuleBase" id="RU363032"/>
    </source>
</evidence>
<accession>A0ABM8I117</accession>
<name>A0ABM8I117_9FIRM</name>
<feature type="transmembrane region" description="Helical" evidence="7">
    <location>
        <begin position="231"/>
        <end position="249"/>
    </location>
</feature>
<dbReference type="PANTHER" id="PTHR43386:SF6">
    <property type="entry name" value="ABC TRANSPORTER PERMEASE PROTEIN"/>
    <property type="match status" value="1"/>
</dbReference>
<dbReference type="Proteomes" id="UP001305815">
    <property type="component" value="Chromosome"/>
</dbReference>
<evidence type="ECO:0000256" key="2">
    <source>
        <dbReference type="ARBA" id="ARBA00022448"/>
    </source>
</evidence>
<reference evidence="10" key="1">
    <citation type="journal article" date="2023" name="Int. J. Syst. Evol. Microbiol.">
        <title>Claveliimonas bilis gen. nov., sp. nov., deoxycholic acid-producing bacteria isolated from human faeces, and reclassification of Sellimonas monacensis Zenner et al. 2021 as Claveliimonas monacensis comb. nov.</title>
        <authorList>
            <person name="Hisatomi A."/>
            <person name="Kastawa N.W.E.P.G."/>
            <person name="Song I."/>
            <person name="Ohkuma M."/>
            <person name="Fukiya S."/>
            <person name="Sakamoto M."/>
        </authorList>
    </citation>
    <scope>NUCLEOTIDE SEQUENCE [LARGE SCALE GENOMIC DNA]</scope>
    <source>
        <strain evidence="10">12BBH14</strain>
    </source>
</reference>
<dbReference type="PANTHER" id="PTHR43386">
    <property type="entry name" value="OLIGOPEPTIDE TRANSPORT SYSTEM PERMEASE PROTEIN APPC"/>
    <property type="match status" value="1"/>
</dbReference>
<evidence type="ECO:0000256" key="6">
    <source>
        <dbReference type="ARBA" id="ARBA00023136"/>
    </source>
</evidence>
<proteinExistence type="inferred from homology"/>
<evidence type="ECO:0000313" key="9">
    <source>
        <dbReference type="EMBL" id="BDZ76513.1"/>
    </source>
</evidence>
<dbReference type="EMBL" id="AP027742">
    <property type="protein sequence ID" value="BDZ76513.1"/>
    <property type="molecule type" value="Genomic_DNA"/>
</dbReference>